<gene>
    <name evidence="1" type="ORF">M0654_20790</name>
</gene>
<sequence length="116" mass="12745">MANISPIGSRETVAESLAGFSLENQNWLKLLMDDPASDEMLLEGLHLFLNQASEAKFLNSLKLGKSGEWIGDNAPARLQIRLMEAARSSQHPAYQAFKDGLTRSGGLERAYPKAKI</sequence>
<dbReference type="Proteomes" id="UP001202827">
    <property type="component" value="Unassembled WGS sequence"/>
</dbReference>
<proteinExistence type="predicted"/>
<comment type="caution">
    <text evidence="1">The sequence shown here is derived from an EMBL/GenBank/DDBJ whole genome shotgun (WGS) entry which is preliminary data.</text>
</comment>
<accession>A0ABT0IX24</accession>
<dbReference type="RefSeq" id="WP_248684711.1">
    <property type="nucleotide sequence ID" value="NZ_JALPRY010000027.1"/>
</dbReference>
<reference evidence="1 2" key="1">
    <citation type="submission" date="2022-04" db="EMBL/GenBank/DDBJ databases">
        <title>Rhizobium coralii sp. nov., isolated from coral Turbinaria peltata.</title>
        <authorList>
            <person name="Sun H."/>
        </authorList>
    </citation>
    <scope>NUCLEOTIDE SEQUENCE [LARGE SCALE GENOMIC DNA]</scope>
    <source>
        <strain evidence="1 2">NTR19</strain>
    </source>
</reference>
<dbReference type="EMBL" id="JALPRY010000027">
    <property type="protein sequence ID" value="MCK8782418.1"/>
    <property type="molecule type" value="Genomic_DNA"/>
</dbReference>
<keyword evidence="2" id="KW-1185">Reference proteome</keyword>
<evidence type="ECO:0000313" key="2">
    <source>
        <dbReference type="Proteomes" id="UP001202827"/>
    </source>
</evidence>
<name>A0ABT0IX24_9HYPH</name>
<organism evidence="1 2">
    <name type="scientific">Neorhizobium turbinariae</name>
    <dbReference type="NCBI Taxonomy" id="2937795"/>
    <lineage>
        <taxon>Bacteria</taxon>
        <taxon>Pseudomonadati</taxon>
        <taxon>Pseudomonadota</taxon>
        <taxon>Alphaproteobacteria</taxon>
        <taxon>Hyphomicrobiales</taxon>
        <taxon>Rhizobiaceae</taxon>
        <taxon>Rhizobium/Agrobacterium group</taxon>
        <taxon>Neorhizobium</taxon>
    </lineage>
</organism>
<evidence type="ECO:0000313" key="1">
    <source>
        <dbReference type="EMBL" id="MCK8782418.1"/>
    </source>
</evidence>
<protein>
    <recommendedName>
        <fullName evidence="3">Transcriptional regulator</fullName>
    </recommendedName>
</protein>
<evidence type="ECO:0008006" key="3">
    <source>
        <dbReference type="Google" id="ProtNLM"/>
    </source>
</evidence>